<dbReference type="PANTHER" id="PTHR45703:SF22">
    <property type="entry name" value="DYNEIN CYTOPLASMIC 2 HEAVY CHAIN 1"/>
    <property type="match status" value="1"/>
</dbReference>
<dbReference type="Gene3D" id="3.40.50.300">
    <property type="entry name" value="P-loop containing nucleotide triphosphate hydrolases"/>
    <property type="match status" value="6"/>
</dbReference>
<evidence type="ECO:0000256" key="19">
    <source>
        <dbReference type="ARBA" id="ARBA00023902"/>
    </source>
</evidence>
<dbReference type="Gene3D" id="1.20.920.30">
    <property type="match status" value="1"/>
</dbReference>
<dbReference type="InterPro" id="IPR054354">
    <property type="entry name" value="DYNC2H1-like_lid"/>
</dbReference>
<feature type="domain" description="Dynein heavy chain AAA lid" evidence="28">
    <location>
        <begin position="3986"/>
        <end position="4134"/>
    </location>
</feature>
<feature type="domain" description="Dynein heavy chain ATP-binding dynein motor region" evidence="27">
    <location>
        <begin position="3322"/>
        <end position="3574"/>
    </location>
</feature>
<dbReference type="InterPro" id="IPR035699">
    <property type="entry name" value="AAA_6"/>
</dbReference>
<evidence type="ECO:0000256" key="4">
    <source>
        <dbReference type="ARBA" id="ARBA00008887"/>
    </source>
</evidence>
<keyword evidence="16" id="KW-0505">Motor protein</keyword>
<feature type="coiled-coil region" evidence="20">
    <location>
        <begin position="3165"/>
        <end position="3252"/>
    </location>
</feature>
<evidence type="ECO:0000259" key="28">
    <source>
        <dbReference type="Pfam" id="PF18198"/>
    </source>
</evidence>
<evidence type="ECO:0000256" key="9">
    <source>
        <dbReference type="ARBA" id="ARBA00022741"/>
    </source>
</evidence>
<feature type="domain" description="Cytoplasmic dynein 2 heavy chain 1 AAA+ ATPase" evidence="30">
    <location>
        <begin position="2096"/>
        <end position="2143"/>
    </location>
</feature>
<dbReference type="InterPro" id="IPR049400">
    <property type="entry name" value="DYNC2H1_AAA_dom"/>
</dbReference>
<dbReference type="Pfam" id="PF12774">
    <property type="entry name" value="AAA_6"/>
    <property type="match status" value="1"/>
</dbReference>
<evidence type="ECO:0000259" key="29">
    <source>
        <dbReference type="Pfam" id="PF18199"/>
    </source>
</evidence>
<evidence type="ECO:0000256" key="15">
    <source>
        <dbReference type="ARBA" id="ARBA00023136"/>
    </source>
</evidence>
<feature type="coiled-coil region" evidence="20">
    <location>
        <begin position="1253"/>
        <end position="1280"/>
    </location>
</feature>
<evidence type="ECO:0000313" key="33">
    <source>
        <dbReference type="Proteomes" id="UP001281761"/>
    </source>
</evidence>
<dbReference type="Gene3D" id="3.20.180.20">
    <property type="entry name" value="Dynein heavy chain, N-terminal domain 2"/>
    <property type="match status" value="1"/>
</dbReference>
<dbReference type="InterPro" id="IPR035706">
    <property type="entry name" value="AAA_9"/>
</dbReference>
<feature type="domain" description="Dynein heavy chain C-terminal" evidence="29">
    <location>
        <begin position="4191"/>
        <end position="4515"/>
    </location>
</feature>
<name>A0ABQ9X3I5_9EUKA</name>
<dbReference type="Gene3D" id="1.10.8.720">
    <property type="entry name" value="Region D6 of dynein motor"/>
    <property type="match status" value="1"/>
</dbReference>
<evidence type="ECO:0000256" key="3">
    <source>
        <dbReference type="ARBA" id="ARBA00004245"/>
    </source>
</evidence>
<dbReference type="Gene3D" id="1.20.58.1120">
    <property type="match status" value="1"/>
</dbReference>
<dbReference type="InterPro" id="IPR004273">
    <property type="entry name" value="Dynein_heavy_D6_P-loop"/>
</dbReference>
<keyword evidence="7" id="KW-0963">Cytoplasm</keyword>
<dbReference type="Gene3D" id="3.10.490.20">
    <property type="match status" value="1"/>
</dbReference>
<dbReference type="InterPro" id="IPR013594">
    <property type="entry name" value="Dynein_heavy_tail"/>
</dbReference>
<dbReference type="SUPFAM" id="SSF52540">
    <property type="entry name" value="P-loop containing nucleoside triphosphate hydrolases"/>
    <property type="match status" value="4"/>
</dbReference>
<dbReference type="InterPro" id="IPR041228">
    <property type="entry name" value="Dynein_C"/>
</dbReference>
<evidence type="ECO:0000259" key="31">
    <source>
        <dbReference type="Pfam" id="PF22597"/>
    </source>
</evidence>
<keyword evidence="14" id="KW-0969">Cilium</keyword>
<evidence type="ECO:0000256" key="20">
    <source>
        <dbReference type="SAM" id="Coils"/>
    </source>
</evidence>
<comment type="similarity">
    <text evidence="4">Belongs to the dynein heavy chain family.</text>
</comment>
<keyword evidence="10" id="KW-0970">Cilium biogenesis/degradation</keyword>
<dbReference type="InterPro" id="IPR041658">
    <property type="entry name" value="AAA_lid_11"/>
</dbReference>
<evidence type="ECO:0000259" key="23">
    <source>
        <dbReference type="Pfam" id="PF08393"/>
    </source>
</evidence>
<dbReference type="InterPro" id="IPR024743">
    <property type="entry name" value="Dynein_HC_stalk"/>
</dbReference>
<evidence type="ECO:0000259" key="30">
    <source>
        <dbReference type="Pfam" id="PF21264"/>
    </source>
</evidence>
<keyword evidence="12" id="KW-0243">Dynein</keyword>
<keyword evidence="13 20" id="KW-0175">Coiled coil</keyword>
<keyword evidence="9" id="KW-0547">Nucleotide-binding</keyword>
<dbReference type="Gene3D" id="1.10.8.710">
    <property type="match status" value="1"/>
</dbReference>
<evidence type="ECO:0000259" key="26">
    <source>
        <dbReference type="Pfam" id="PF12780"/>
    </source>
</evidence>
<feature type="domain" description="Dynein heavy chain linker" evidence="23">
    <location>
        <begin position="970"/>
        <end position="1377"/>
    </location>
</feature>
<feature type="domain" description="Dynein heavy chain coiled coil stalk" evidence="25">
    <location>
        <begin position="2953"/>
        <end position="3278"/>
    </location>
</feature>
<dbReference type="Pfam" id="PF18199">
    <property type="entry name" value="Dynein_C"/>
    <property type="match status" value="1"/>
</dbReference>
<feature type="domain" description="Dynein heavy chain region D6 P-loop" evidence="21">
    <location>
        <begin position="3836"/>
        <end position="3948"/>
    </location>
</feature>
<keyword evidence="15" id="KW-0472">Membrane</keyword>
<evidence type="ECO:0000256" key="16">
    <source>
        <dbReference type="ARBA" id="ARBA00023175"/>
    </source>
</evidence>
<protein>
    <recommendedName>
        <fullName evidence="19">Cytoplasmic dynein 2 heavy chain 1</fullName>
    </recommendedName>
</protein>
<dbReference type="Gene3D" id="6.10.140.1060">
    <property type="match status" value="1"/>
</dbReference>
<keyword evidence="11" id="KW-0067">ATP-binding</keyword>
<dbReference type="Gene3D" id="1.10.8.1220">
    <property type="match status" value="1"/>
</dbReference>
<dbReference type="Pfam" id="PF08393">
    <property type="entry name" value="DHC_N2"/>
    <property type="match status" value="1"/>
</dbReference>
<organism evidence="32 33">
    <name type="scientific">Blattamonas nauphoetae</name>
    <dbReference type="NCBI Taxonomy" id="2049346"/>
    <lineage>
        <taxon>Eukaryota</taxon>
        <taxon>Metamonada</taxon>
        <taxon>Preaxostyla</taxon>
        <taxon>Oxymonadida</taxon>
        <taxon>Blattamonas</taxon>
    </lineage>
</organism>
<feature type="domain" description="Dynein heavy chain hydrolytic ATP-binding dynein motor region" evidence="24">
    <location>
        <begin position="1556"/>
        <end position="1899"/>
    </location>
</feature>
<evidence type="ECO:0000259" key="27">
    <source>
        <dbReference type="Pfam" id="PF12781"/>
    </source>
</evidence>
<evidence type="ECO:0000313" key="32">
    <source>
        <dbReference type="EMBL" id="KAK2946340.1"/>
    </source>
</evidence>
<keyword evidence="5" id="KW-0217">Developmental protein</keyword>
<dbReference type="Pfam" id="PF22597">
    <property type="entry name" value="DYN_lid"/>
    <property type="match status" value="1"/>
</dbReference>
<accession>A0ABQ9X3I5</accession>
<dbReference type="Pfam" id="PF12780">
    <property type="entry name" value="AAA_8"/>
    <property type="match status" value="1"/>
</dbReference>
<keyword evidence="17" id="KW-0206">Cytoskeleton</keyword>
<keyword evidence="8" id="KW-0493">Microtubule</keyword>
<evidence type="ECO:0000256" key="12">
    <source>
        <dbReference type="ARBA" id="ARBA00023017"/>
    </source>
</evidence>
<dbReference type="InterPro" id="IPR027417">
    <property type="entry name" value="P-loop_NTPase"/>
</dbReference>
<evidence type="ECO:0000256" key="2">
    <source>
        <dbReference type="ARBA" id="ARBA00004202"/>
    </source>
</evidence>
<evidence type="ECO:0000256" key="13">
    <source>
        <dbReference type="ARBA" id="ARBA00023054"/>
    </source>
</evidence>
<dbReference type="Pfam" id="PF12775">
    <property type="entry name" value="AAA_7"/>
    <property type="match status" value="1"/>
</dbReference>
<evidence type="ECO:0000256" key="5">
    <source>
        <dbReference type="ARBA" id="ARBA00022473"/>
    </source>
</evidence>
<dbReference type="Gene3D" id="1.20.1270.280">
    <property type="match status" value="1"/>
</dbReference>
<feature type="coiled-coil region" evidence="20">
    <location>
        <begin position="813"/>
        <end position="856"/>
    </location>
</feature>
<dbReference type="InterPro" id="IPR042222">
    <property type="entry name" value="Dynein_2_N"/>
</dbReference>
<evidence type="ECO:0000259" key="21">
    <source>
        <dbReference type="Pfam" id="PF03028"/>
    </source>
</evidence>
<evidence type="ECO:0000256" key="10">
    <source>
        <dbReference type="ARBA" id="ARBA00022794"/>
    </source>
</evidence>
<dbReference type="InterPro" id="IPR043160">
    <property type="entry name" value="Dynein_C_barrel"/>
</dbReference>
<dbReference type="InterPro" id="IPR042228">
    <property type="entry name" value="Dynein_linker_3"/>
</dbReference>
<feature type="domain" description="Dynein heavy chain AAA module D4" evidence="26">
    <location>
        <begin position="2617"/>
        <end position="2863"/>
    </location>
</feature>
<dbReference type="InterPro" id="IPR024317">
    <property type="entry name" value="Dynein_heavy_chain_D4_dom"/>
</dbReference>
<dbReference type="Pfam" id="PF08385">
    <property type="entry name" value="DHC_N1"/>
    <property type="match status" value="1"/>
</dbReference>
<evidence type="ECO:0000256" key="14">
    <source>
        <dbReference type="ARBA" id="ARBA00023069"/>
    </source>
</evidence>
<evidence type="ECO:0000256" key="6">
    <source>
        <dbReference type="ARBA" id="ARBA00022475"/>
    </source>
</evidence>
<keyword evidence="18" id="KW-0966">Cell projection</keyword>
<proteinExistence type="inferred from homology"/>
<keyword evidence="6" id="KW-1003">Cell membrane</keyword>
<evidence type="ECO:0000256" key="8">
    <source>
        <dbReference type="ARBA" id="ARBA00022701"/>
    </source>
</evidence>
<dbReference type="InterPro" id="IPR043157">
    <property type="entry name" value="Dynein_AAA1S"/>
</dbReference>
<dbReference type="Pfam" id="PF12781">
    <property type="entry name" value="AAA_9"/>
    <property type="match status" value="1"/>
</dbReference>
<comment type="subcellular location">
    <subcellularLocation>
        <location evidence="2">Cell membrane</location>
        <topology evidence="2">Peripheral membrane protein</topology>
    </subcellularLocation>
    <subcellularLocation>
        <location evidence="1">Cell projection</location>
        <location evidence="1">Cilium</location>
    </subcellularLocation>
    <subcellularLocation>
        <location evidence="3">Cytoplasm</location>
        <location evidence="3">Cytoskeleton</location>
    </subcellularLocation>
</comment>
<evidence type="ECO:0000256" key="18">
    <source>
        <dbReference type="ARBA" id="ARBA00023273"/>
    </source>
</evidence>
<dbReference type="Pfam" id="PF21264">
    <property type="entry name" value="DYNC2H1_AAA_dom"/>
    <property type="match status" value="1"/>
</dbReference>
<evidence type="ECO:0000256" key="11">
    <source>
        <dbReference type="ARBA" id="ARBA00022840"/>
    </source>
</evidence>
<dbReference type="Proteomes" id="UP001281761">
    <property type="component" value="Unassembled WGS sequence"/>
</dbReference>
<evidence type="ECO:0000256" key="17">
    <source>
        <dbReference type="ARBA" id="ARBA00023212"/>
    </source>
</evidence>
<feature type="domain" description="Dynein 2 heavy chain 1 cytoplasmic ATPase lid" evidence="31">
    <location>
        <begin position="2384"/>
        <end position="2491"/>
    </location>
</feature>
<dbReference type="Pfam" id="PF03028">
    <property type="entry name" value="Dynein_heavy"/>
    <property type="match status" value="1"/>
</dbReference>
<feature type="coiled-coil region" evidence="20">
    <location>
        <begin position="2953"/>
        <end position="3029"/>
    </location>
</feature>
<dbReference type="Pfam" id="PF12777">
    <property type="entry name" value="MT"/>
    <property type="match status" value="1"/>
</dbReference>
<evidence type="ECO:0000256" key="7">
    <source>
        <dbReference type="ARBA" id="ARBA00022490"/>
    </source>
</evidence>
<dbReference type="PANTHER" id="PTHR45703">
    <property type="entry name" value="DYNEIN HEAVY CHAIN"/>
    <property type="match status" value="1"/>
</dbReference>
<comment type="caution">
    <text evidence="32">The sequence shown here is derived from an EMBL/GenBank/DDBJ whole genome shotgun (WGS) entry which is preliminary data.</text>
</comment>
<dbReference type="EMBL" id="JARBJD010000230">
    <property type="protein sequence ID" value="KAK2946340.1"/>
    <property type="molecule type" value="Genomic_DNA"/>
</dbReference>
<dbReference type="Pfam" id="PF18198">
    <property type="entry name" value="AAA_lid_11"/>
    <property type="match status" value="1"/>
</dbReference>
<dbReference type="InterPro" id="IPR026983">
    <property type="entry name" value="DHC"/>
</dbReference>
<evidence type="ECO:0000259" key="25">
    <source>
        <dbReference type="Pfam" id="PF12777"/>
    </source>
</evidence>
<keyword evidence="33" id="KW-1185">Reference proteome</keyword>
<gene>
    <name evidence="32" type="ORF">BLNAU_18701</name>
</gene>
<evidence type="ECO:0000259" key="24">
    <source>
        <dbReference type="Pfam" id="PF12774"/>
    </source>
</evidence>
<dbReference type="InterPro" id="IPR013602">
    <property type="entry name" value="Dynein_heavy_linker"/>
</dbReference>
<evidence type="ECO:0000256" key="1">
    <source>
        <dbReference type="ARBA" id="ARBA00004138"/>
    </source>
</evidence>
<feature type="domain" description="Dynein heavy chain tail" evidence="22">
    <location>
        <begin position="203"/>
        <end position="505"/>
    </location>
</feature>
<dbReference type="Gene3D" id="1.20.920.20">
    <property type="match status" value="1"/>
</dbReference>
<dbReference type="Gene3D" id="1.20.140.100">
    <property type="entry name" value="Dynein heavy chain, N-terminal domain 2"/>
    <property type="match status" value="1"/>
</dbReference>
<evidence type="ECO:0000259" key="22">
    <source>
        <dbReference type="Pfam" id="PF08385"/>
    </source>
</evidence>
<sequence length="4516" mass="503148">MSNISDIVEIHTLPANFGAAFLNQLKNLYTPYLQSNVNAASDDQSTLSNVNRDGLSNLAAQLMETLSFGLRHPIKQVKGKSVEDESDVSGIHTVQEECAYWNDIRRASNDSTTIVIATLSEWINGIEEFTQKEWTKVTGHPWKGSLHLSTEHVLLERIQVLQTLRITLYQAQLILIETPLVLTQYLSAFVGLDLISESPETGKQWDDSLQKFHQKMQPLDFQMAQKLKIILLSHKKGKIWQTLREINKYDHVLRRPKIWTELVKEKETLLAELKSEVDEVVSASKDCDLSAKTVATALSKGTVVGTIVNSGDILFNRIVPDCISATRDAFACLNRITKLQTVLNSLFTPMSIFSDMDQTVAQPLPLVTDLQKLLSSQHDAHQAMIDGGFQSWASSVSTQLKKTSVGSDSTVFLTRLVRVHENSPIVTVEYNASIILFHAEVIGWTGLGFTIPATFDVAITSAKQQLQYAIQLARIGDFANSLQQQLLPAHQPLVADIVTKLNSYISNPSPTSAKAEIWPTTKQADSYISSVQKGVDSLSIRLYYARVTHSQLLQRIQTLASIPLSNFARWKNEIREVLAVLDSITEAGFEADAIRDFWTIQIHKVVSVQFGFLLSSFTNNLSEIRLSLNVSAGHLVFSPPLTDVRSRFYRDLKQALSYPSIIGKALGQQNTFDLIIVDKRTAIADCYQRIEKVLFDIDAVRLKYSSIITFGNSQLQTQLESSCSTIEEWENMYEQGSEVQKQSQTLQTEEHVFPAIISLLPLQQAIHSHSNNIHDEVCFALYQSFKTDALAIIDFCGRSGQNLRKNVQSFQELKQARDSIAQISSEFQKYKDTLKLAQSKSELLRIQDKKKVLNIEDTPPELTEAENSVTEIESLLNARGSVLNQRESILKGDLQVRSSQLNQTAGQLAKQWITDKVPLDLTKESSVKEAIAVSDAFRMNISQLRQQYEETTNDCIIAGVVPPTGLEQLDSTIKESEEYESTLGIWKEYSDELNEMKGQLWILFRAKLASFEDFLTKWREKINEFPAGYEGGVPAIRTFLFAESEKYSDLPPILRLIRGEEFTEEHWTSLFTLIGVKKTPVTELTFGHLIDRGNDIKQKAGQIRALQRRAQGEVDIRKGMDEIKGWGMTTQFTVGDHTCTAGGEERKTPLVEDWADILSGLDDKMAQLSAMKESQYFTPFADTASQWDKRFTTLGIASRLLSAVQRRWVYLEPIFVRGAIPAHQARFRGVDERFRTVMEQIKEDPHLPTLFNINNIEQTADEMKKELDKCQQALSEFLEEKRDRFPRFYFIGDDDLLEILGQAQNPSVIQAHLKKLFQGIHRVVFSEGATQQIVSMCSSAGEVVDLVTPVDVIDSVEEWLNVLAEEMRTTLSILLQKALPLAGKDGNVIDTPEHCLEYVKAYPSQILNLAETISFTSECEDAITSGNVKSALKYNKERLAAFSGLASQLTAAGHLTEEQAKQKDKNRSPFKLTQSEHTLLDLKIKSLIFDIIHNIDVCEQLIQAKTKVLSDWTWFKQMRYYVKDKISIKNSPNVVLDGLPLRVAVCMADSSFEQTFEYQGNAPRLVHTPLTDKCYLVLTQAMRLGYGGHPYGPAGTGKTESVKALGMVFGRQVLVFNCDEGIDAKGMGRIFRGIVKCGAWGCFDEFNRLEPNVLSAISEQIQAIQKALKDRVEEIELLGSTVKVDTNSGIFVTMNPAGKGYGGRSKLPDNLTQLFRSVAMSVPNNDQISDVILSSEGFTDGKNLASKLVSVFQLAKDQLSKQVHYDWGLRSLKIILNTAGILLKRELAAVSSSGKDKSGPLISTEREAELVIQALRSNTLSKLTFTDAGRFNSLIQDVFPHAKPAIFSNEELEKAIRRAMTEMGLGCIQSQIDKIIQLHVATTQRMGIVLVGGSGCGKSTLWKVLQKACVYLGQPLHVHTMNPKALPRSQLLGHLDLDTRKWHDGILTSRSRMISREPDDIMSWLICDGDIDPEWIESLNSVLDDNRLLTLPSGERIQFQPSAKVNFIFETDSLRFASPATVSRMAVIFLSDEDLGVEELTSAWIRKQKEENRTDLQTWMNDIALPSIQFVLSSVGLSTQTSSNNVKGATGDESYALVMETTLTGIVRNMLSHLSNTKSRNDFGLGVLRGLGSNCTEPLQRALVEFILPLLKLQIPYPPPNHPLGLTLAKGGKTLESHRENCRVPAFEELLTAEQGELMLQTDEVATLQSLFRPWITNSNHFLLVGPEGAGKHMLLSDTVKSLPGVEIAQINCSSQTSANQVAHSIKQHCLILSSAHGRTLRPKRGDRLILFLSDFHLPRPDKYGTVEVVAFIQQILTYGGFFDTDLEWTELENIQIIATIVADTTGASTGVSILPSRFTANVCVCAIPYPSSTSLLKVYTNILDCVLSNKKHKDFSSDTLAQAMIAVYSETQILFNSSTHIHYCFTPRDLTRLIIFLARCDVNSASILQFVKDNAGEGESAPNYSGDSDSLGILVSWAHECFRLFKDRLDNKRILEGSSGKTAVSTADSATALLQTSGQLKPRALQDFEGIFSKVLDQNFKKLSFLPLFRQIVEEGLFSRPDSKQDPSLRLVSWYAGTPNSAVHKRLAIGISNGELSKKHAMKVVQQYERAVRDVNVVLFPEFIDNLAHVDRLLSWPGSSLLLIGKTGVGRRTIVQLVCHNHNVKIFVPIAGNWYDAKHIRAFMRLVMESCVVADEAVCLYLDDSTINAGATGALLLDFATTLIQSQDVHGFYTTEEFEIFRESLKEAVETEESVGKKLLSAKGKESDSSGLIGLQNSFIKQSYQNMDGNIEKLIVSRIRRNLHVVLSMDPTASTFDPTLRSHPALYTRANVMWFGDWSHASSLRVTKQILSPVIKAMKSQETQSRPISKKNAKSTPSGIAALPVPTSQTLVNLALAMHFRFILNVHSSDYSRIGGMENNTASPRDLIRLLQVSIGIYEERMAARSGAFKHLSAGVERLKEANDQVDALSQEAARQGIEVERSQQECSDILVQIKQKVEIVSEQRTEATDLEEKLKKQTVEVDKQTKAIQKELSEVQPLIDQATKAVDKINPKDINELKGMNKPPEAVAHILAAVLTLLGEGTSEWGVMKRFLAQSGSIQRIASFDPKTIKKNIRDKTKIAIEKNQNSFKPEVAAHASKAVAPLAMWAQACVQYSEVYESVAPLEEKARKNDELSKEMKAKLTDCRGKLEALEVEQKKLQTDFDVKTKAAATLEVKLQEVQERTEAASQLLSQLSEEQSRWIAQIEEINSELIRVPLQSLLSSGYQVYLSGATEDERRASVLEWIQDYKELNGMKPTTNWTTAISEFTYSHFMCTEAERLEWKQQGLPADDLSIENGAMVVATSKSQRAAEVESTENDSGEKPIVPFAIPFIIDPTAQISTWLRATLAAKKENSNEKSREGSIDVVQQNDPKFLQRLELAVRWGKILIVEEVDSIEPVLNPLLRNEYVKQGNKLAVSIGDKMIELDDKFVIFLTTRNPHPNLPPDAKGIVCQISFSVTRAGLEAQLLSLTIQHEQPTIEQRRSELLQKEEKLRLELAALEKQLLDRLANSQTNILEDTALIESLNETKAKSIGINDALATSTTLQTELNAKRNGYRPLSVLGGSLFFLLHSLSRMNHMYQYSLGSFLLLFDRALNETAESEKMEVRIANLGRTLVDMVIETITRGMFKSDRLAFCLHIAHTLNPTAFGDGEWDHFLGRFTRKAVSASSVPKWIGSESTADVAQLMGTISNFESLSGWDNQDNEKGWKDWILSQKCEVDFPLPEAPPLASPITGKKPKSDSAPTLTLFQRVLLIQACRPDRLMSACVVFVKAALGISSVDPPPFSLNDVARKEAVPSMPILLIVTPGIDPSQDLEDIAKRTIGESKYTAVAMGQGQGDVAIEAVKSGAENGSWVCLKNVHLMPAWLNELEKTLASLKSSAHPQFRVFLTSEAHDQFNEVLLQQSLKITYEAPPGIKKNLARTFDSWKDDGRFEQGTGDSSAIVGRSRILFALAWLHGIVQERRTYVPQGWIRAYEFSSADLRSAVDIIDNQLDAAVKTSKGKAPPIPWETLRGLFAFTVYGGRIDSPTDWRVLEAYLQKWISPSLLENESFDGFTTDLRKESVPLQTTAIQPYISTVQKLPEEDNPQFFSLPPNIDGTVQNLQSHEMIGSLKRLSFRGGSGTGGYDREEWRKGLMPIIMMWNVLLGGSESSQKTQKSILSLIKSPLLQAHPATLKQHADVPPIDLYFLVESTFGTKLLEQLHRDLRDLEKLLCGEIGFDSRLEKLGNTLLIDEVPAHWDVLWDGGPESASEFIRSAVERTSAVYAMTTTIAKAKVKVESPYHGLLYGKAKSKTIEAGFPSVLKNPIPLGKLFRPAMLLNALRQQTARNLGCAMDELELGNCVNTTDLPQGWKDGGCVSCKVTGMRLQGGMWKNNTVCEAVSSTPSTTLLDVPITLAWIPVDVSEGQVLELFVPSSIQTTGTSKAKTSNELIHSFPVFLNERRERILMHLQVPVDKPKSKSESVEEKWVLGGTCLFV</sequence>
<dbReference type="InterPro" id="IPR042219">
    <property type="entry name" value="AAA_lid_11_sf"/>
</dbReference>
<reference evidence="32 33" key="1">
    <citation type="journal article" date="2022" name="bioRxiv">
        <title>Genomics of Preaxostyla Flagellates Illuminates Evolutionary Transitions and the Path Towards Mitochondrial Loss.</title>
        <authorList>
            <person name="Novak L.V.F."/>
            <person name="Treitli S.C."/>
            <person name="Pyrih J."/>
            <person name="Halakuc P."/>
            <person name="Pipaliya S.V."/>
            <person name="Vacek V."/>
            <person name="Brzon O."/>
            <person name="Soukal P."/>
            <person name="Eme L."/>
            <person name="Dacks J.B."/>
            <person name="Karnkowska A."/>
            <person name="Elias M."/>
            <person name="Hampl V."/>
        </authorList>
    </citation>
    <scope>NUCLEOTIDE SEQUENCE [LARGE SCALE GENOMIC DNA]</scope>
    <source>
        <strain evidence="32">NAU3</strain>
        <tissue evidence="32">Gut</tissue>
    </source>
</reference>